<dbReference type="Pfam" id="PF13409">
    <property type="entry name" value="GST_N_2"/>
    <property type="match status" value="1"/>
</dbReference>
<dbReference type="Pfam" id="PF13410">
    <property type="entry name" value="GST_C_2"/>
    <property type="match status" value="1"/>
</dbReference>
<dbReference type="GO" id="GO:0005737">
    <property type="term" value="C:cytoplasm"/>
    <property type="evidence" value="ECO:0007669"/>
    <property type="project" value="TreeGrafter"/>
</dbReference>
<sequence>MPNPEQWADPKNGAFKRQVSAFRETISPQHPVFKPAKNRYWLYVSLACPWAHRTLITRALKGLTAVIGVSVVHWHMDPKGWKFLPTETGADEERDRCFEPAGGVVCAPQSHSAVGITGESARLGVDGTIDHNYQFTRISELYYKADPNYAARFTVPVLWDLETQTIVNNESSEIIRILNSGVFDEFADRQVPRIDLVPKSLEREIDEINQWVYDAINNGVYKAGFAESQQVYEHEVANVFTHLGKLDKLLGDKYEQLVTKHGADAALSKLFLVGDQLTEADVRLYPTIVRFDPVYVQHFKCNITTIRHGYKYLDLWLRNIYWNNRAFHATTSFDHIKLHYTKSHPRVNPLGITPLGPKPDILPL</sequence>
<accession>A0A1G4KGL7</accession>
<proteinExistence type="predicted"/>
<evidence type="ECO:0000313" key="6">
    <source>
        <dbReference type="Proteomes" id="UP000191024"/>
    </source>
</evidence>
<evidence type="ECO:0000256" key="2">
    <source>
        <dbReference type="PIRSR" id="PIRSR015753-2"/>
    </source>
</evidence>
<dbReference type="STRING" id="1230905.A0A1G4KGL7"/>
<dbReference type="OrthoDB" id="2309723at2759"/>
<protein>
    <submittedName>
        <fullName evidence="5">LAMI_0H09802g1_1</fullName>
    </submittedName>
</protein>
<name>A0A1G4KGL7_9SACH</name>
<dbReference type="InterPro" id="IPR036249">
    <property type="entry name" value="Thioredoxin-like_sf"/>
</dbReference>
<dbReference type="Gene3D" id="3.40.30.10">
    <property type="entry name" value="Glutaredoxin"/>
    <property type="match status" value="1"/>
</dbReference>
<feature type="active site" description="Proton donor/acceptor" evidence="1">
    <location>
        <position position="221"/>
    </location>
</feature>
<dbReference type="PIRSF" id="PIRSF015753">
    <property type="entry name" value="GST"/>
    <property type="match status" value="1"/>
</dbReference>
<dbReference type="Proteomes" id="UP000191024">
    <property type="component" value="Chromosome H"/>
</dbReference>
<gene>
    <name evidence="5" type="ORF">LAMI_0H09802G</name>
</gene>
<dbReference type="Gene3D" id="1.20.1050.10">
    <property type="match status" value="1"/>
</dbReference>
<evidence type="ECO:0000256" key="1">
    <source>
        <dbReference type="PIRSR" id="PIRSR015753-1"/>
    </source>
</evidence>
<evidence type="ECO:0000256" key="3">
    <source>
        <dbReference type="PIRSR" id="PIRSR015753-3"/>
    </source>
</evidence>
<feature type="binding site" evidence="2">
    <location>
        <begin position="170"/>
        <end position="171"/>
    </location>
    <ligand>
        <name>glutathione</name>
        <dbReference type="ChEBI" id="CHEBI:57925"/>
    </ligand>
</feature>
<feature type="binding site" evidence="2">
    <location>
        <begin position="152"/>
        <end position="155"/>
    </location>
    <ligand>
        <name>glutathione</name>
        <dbReference type="ChEBI" id="CHEBI:57925"/>
    </ligand>
</feature>
<feature type="binding site" evidence="2">
    <location>
        <position position="81"/>
    </location>
    <ligand>
        <name>glutathione</name>
        <dbReference type="ChEBI" id="CHEBI:57925"/>
    </ligand>
</feature>
<dbReference type="AlphaFoldDB" id="A0A1G4KGL7"/>
<feature type="site" description="Lowers pKa of active site Cys" evidence="3">
    <location>
        <position position="295"/>
    </location>
</feature>
<dbReference type="SUPFAM" id="SSF52833">
    <property type="entry name" value="Thioredoxin-like"/>
    <property type="match status" value="1"/>
</dbReference>
<feature type="site" description="Lowers pKa of active site Cys" evidence="3">
    <location>
        <position position="340"/>
    </location>
</feature>
<evidence type="ECO:0000259" key="4">
    <source>
        <dbReference type="Pfam" id="PF13409"/>
    </source>
</evidence>
<dbReference type="EMBL" id="LT598468">
    <property type="protein sequence ID" value="SCV03644.1"/>
    <property type="molecule type" value="Genomic_DNA"/>
</dbReference>
<dbReference type="InterPro" id="IPR004045">
    <property type="entry name" value="Glutathione_S-Trfase_N"/>
</dbReference>
<reference evidence="6" key="1">
    <citation type="submission" date="2016-03" db="EMBL/GenBank/DDBJ databases">
        <authorList>
            <person name="Devillers H."/>
        </authorList>
    </citation>
    <scope>NUCLEOTIDE SEQUENCE [LARGE SCALE GENOMIC DNA]</scope>
</reference>
<organism evidence="5 6">
    <name type="scientific">Lachancea mirantina</name>
    <dbReference type="NCBI Taxonomy" id="1230905"/>
    <lineage>
        <taxon>Eukaryota</taxon>
        <taxon>Fungi</taxon>
        <taxon>Dikarya</taxon>
        <taxon>Ascomycota</taxon>
        <taxon>Saccharomycotina</taxon>
        <taxon>Saccharomycetes</taxon>
        <taxon>Saccharomycetales</taxon>
        <taxon>Saccharomycetaceae</taxon>
        <taxon>Lachancea</taxon>
    </lineage>
</organism>
<feature type="domain" description="GST N-terminal" evidence="4">
    <location>
        <begin position="47"/>
        <end position="179"/>
    </location>
</feature>
<keyword evidence="6" id="KW-1185">Reference proteome</keyword>
<evidence type="ECO:0000313" key="5">
    <source>
        <dbReference type="EMBL" id="SCV03644.1"/>
    </source>
</evidence>
<dbReference type="InterPro" id="IPR047047">
    <property type="entry name" value="GST_Omega-like_C"/>
</dbReference>
<dbReference type="InterPro" id="IPR016639">
    <property type="entry name" value="GST_Omega/GSH"/>
</dbReference>
<dbReference type="SUPFAM" id="SSF47616">
    <property type="entry name" value="GST C-terminal domain-like"/>
    <property type="match status" value="1"/>
</dbReference>
<dbReference type="CDD" id="cd03190">
    <property type="entry name" value="GST_C_Omega_like"/>
    <property type="match status" value="1"/>
</dbReference>
<feature type="active site" description="Nucleophile" evidence="1">
    <location>
        <position position="48"/>
    </location>
</feature>
<dbReference type="GO" id="GO:0004364">
    <property type="term" value="F:glutathione transferase activity"/>
    <property type="evidence" value="ECO:0007669"/>
    <property type="project" value="InterPro"/>
</dbReference>
<dbReference type="PANTHER" id="PTHR32419:SF6">
    <property type="entry name" value="GLUTATHIONE S-TRANSFERASE OMEGA-LIKE 1-RELATED"/>
    <property type="match status" value="1"/>
</dbReference>
<dbReference type="PANTHER" id="PTHR32419">
    <property type="entry name" value="GLUTATHIONYL-HYDROQUINONE REDUCTASE"/>
    <property type="match status" value="1"/>
</dbReference>
<dbReference type="InterPro" id="IPR036282">
    <property type="entry name" value="Glutathione-S-Trfase_C_sf"/>
</dbReference>